<accession>A0A031JPM8</accession>
<protein>
    <submittedName>
        <fullName evidence="2">Type-F conjugative transfer system protein TraW</fullName>
    </submittedName>
</protein>
<name>A0A031JPM8_9SPHN</name>
<gene>
    <name evidence="2" type="ORF">BV97_04445</name>
</gene>
<evidence type="ECO:0000256" key="1">
    <source>
        <dbReference type="SAM" id="SignalP"/>
    </source>
</evidence>
<feature type="chain" id="PRO_5001556893" evidence="1">
    <location>
        <begin position="23"/>
        <end position="217"/>
    </location>
</feature>
<dbReference type="NCBIfam" id="TIGR02743">
    <property type="entry name" value="TraW"/>
    <property type="match status" value="1"/>
</dbReference>
<sequence length="217" mass="23645">MRRTILLAATTACLGGATLLLAGSASEARDYGTAGQAFPIIEPDLLATIEARLRRAEASGELARTNALFAKRVEAKVRRPDPVAGISPAQETRSWDFDPSVRIDHDVRDQKGNMIAKAGQKVNPLDFVGIHQDLVFVDGDNAEQLAWACGKYSDVKAKIIFVKGSPIEAMSQRKRRFYFDQEGKLTGRFGIEHTPAVVSQAGRVMRVTEHALKGRAG</sequence>
<dbReference type="Proteomes" id="UP000024329">
    <property type="component" value="Unassembled WGS sequence"/>
</dbReference>
<keyword evidence="1" id="KW-0732">Signal</keyword>
<evidence type="ECO:0000313" key="3">
    <source>
        <dbReference type="Proteomes" id="UP000024329"/>
    </source>
</evidence>
<organism evidence="2 3">
    <name type="scientific">Novosphingobium resinovorum</name>
    <dbReference type="NCBI Taxonomy" id="158500"/>
    <lineage>
        <taxon>Bacteria</taxon>
        <taxon>Pseudomonadati</taxon>
        <taxon>Pseudomonadota</taxon>
        <taxon>Alphaproteobacteria</taxon>
        <taxon>Sphingomonadales</taxon>
        <taxon>Sphingomonadaceae</taxon>
        <taxon>Novosphingobium</taxon>
    </lineage>
</organism>
<dbReference type="AlphaFoldDB" id="A0A031JPM8"/>
<comment type="caution">
    <text evidence="2">The sequence shown here is derived from an EMBL/GenBank/DDBJ whole genome shotgun (WGS) entry which is preliminary data.</text>
</comment>
<dbReference type="EMBL" id="JFYZ01000034">
    <property type="protein sequence ID" value="EZP77120.1"/>
    <property type="molecule type" value="Genomic_DNA"/>
</dbReference>
<dbReference type="PATRIC" id="fig|158500.4.peg.4515"/>
<reference evidence="2 3" key="1">
    <citation type="submission" date="2014-03" db="EMBL/GenBank/DDBJ databases">
        <title>Whole genome sequence of Novosphingobium resinovorum KF1.</title>
        <authorList>
            <person name="Gan H.M."/>
            <person name="Gan H.Y."/>
            <person name="Chew T.H."/>
            <person name="Savka M.A."/>
        </authorList>
    </citation>
    <scope>NUCLEOTIDE SEQUENCE [LARGE SCALE GENOMIC DNA]</scope>
    <source>
        <strain evidence="2 3">KF1</strain>
    </source>
</reference>
<dbReference type="eggNOG" id="ENOG5031QWG">
    <property type="taxonomic scope" value="Bacteria"/>
</dbReference>
<proteinExistence type="predicted"/>
<dbReference type="InterPro" id="IPR014114">
    <property type="entry name" value="TraW"/>
</dbReference>
<dbReference type="RefSeq" id="WP_036528773.1">
    <property type="nucleotide sequence ID" value="NZ_JFYZ01000034.1"/>
</dbReference>
<evidence type="ECO:0000313" key="2">
    <source>
        <dbReference type="EMBL" id="EZP77120.1"/>
    </source>
</evidence>
<feature type="signal peptide" evidence="1">
    <location>
        <begin position="1"/>
        <end position="22"/>
    </location>
</feature>